<organism evidence="13">
    <name type="scientific">Micromonas pusilla</name>
    <name type="common">Picoplanktonic green alga</name>
    <name type="synonym">Chromulina pusilla</name>
    <dbReference type="NCBI Taxonomy" id="38833"/>
    <lineage>
        <taxon>Eukaryota</taxon>
        <taxon>Viridiplantae</taxon>
        <taxon>Chlorophyta</taxon>
        <taxon>Mamiellophyceae</taxon>
        <taxon>Mamiellales</taxon>
        <taxon>Mamiellaceae</taxon>
        <taxon>Micromonas</taxon>
    </lineage>
</organism>
<dbReference type="GO" id="GO:0010008">
    <property type="term" value="C:endosome membrane"/>
    <property type="evidence" value="ECO:0007669"/>
    <property type="project" value="UniProtKB-SubCell"/>
</dbReference>
<dbReference type="Pfam" id="PF03635">
    <property type="entry name" value="Vps35"/>
    <property type="match status" value="1"/>
</dbReference>
<dbReference type="PIRSF" id="PIRSF009375">
    <property type="entry name" value="Retromer_Vps35"/>
    <property type="match status" value="1"/>
</dbReference>
<evidence type="ECO:0000256" key="1">
    <source>
        <dbReference type="ARBA" id="ARBA00004125"/>
    </source>
</evidence>
<evidence type="ECO:0000256" key="3">
    <source>
        <dbReference type="ARBA" id="ARBA00004496"/>
    </source>
</evidence>
<dbReference type="GO" id="GO:0042147">
    <property type="term" value="P:retrograde transport, endosome to Golgi"/>
    <property type="evidence" value="ECO:0007669"/>
    <property type="project" value="InterPro"/>
</dbReference>
<name>A0A7S0I9V0_MICPS</name>
<reference evidence="13" key="1">
    <citation type="submission" date="2021-01" db="EMBL/GenBank/DDBJ databases">
        <authorList>
            <person name="Corre E."/>
            <person name="Pelletier E."/>
            <person name="Niang G."/>
            <person name="Scheremetjew M."/>
            <person name="Finn R."/>
            <person name="Kale V."/>
            <person name="Holt S."/>
            <person name="Cochrane G."/>
            <person name="Meng A."/>
            <person name="Brown T."/>
            <person name="Cohen L."/>
        </authorList>
    </citation>
    <scope>NUCLEOTIDE SEQUENCE</scope>
    <source>
        <strain evidence="13">CCMP1723</strain>
    </source>
</reference>
<gene>
    <name evidence="13" type="ORF">MCOM1403_LOCUS2634</name>
</gene>
<evidence type="ECO:0000256" key="12">
    <source>
        <dbReference type="SAM" id="MobiDB-lite"/>
    </source>
</evidence>
<dbReference type="PANTHER" id="PTHR11099:SF0">
    <property type="entry name" value="VACUOLAR PROTEIN SORTING-ASSOCIATED PROTEIN 35"/>
    <property type="match status" value="1"/>
</dbReference>
<evidence type="ECO:0000256" key="6">
    <source>
        <dbReference type="ARBA" id="ARBA00022448"/>
    </source>
</evidence>
<evidence type="ECO:0000256" key="10">
    <source>
        <dbReference type="ARBA" id="ARBA00023136"/>
    </source>
</evidence>
<evidence type="ECO:0000256" key="4">
    <source>
        <dbReference type="ARBA" id="ARBA00004546"/>
    </source>
</evidence>
<dbReference type="GO" id="GO:0005829">
    <property type="term" value="C:cytosol"/>
    <property type="evidence" value="ECO:0007669"/>
    <property type="project" value="GOC"/>
</dbReference>
<dbReference type="GO" id="GO:0006886">
    <property type="term" value="P:intracellular protein transport"/>
    <property type="evidence" value="ECO:0007669"/>
    <property type="project" value="TreeGrafter"/>
</dbReference>
<evidence type="ECO:0000256" key="9">
    <source>
        <dbReference type="ARBA" id="ARBA00023034"/>
    </source>
</evidence>
<evidence type="ECO:0000256" key="8">
    <source>
        <dbReference type="ARBA" id="ARBA00022927"/>
    </source>
</evidence>
<dbReference type="Gene3D" id="1.25.40.660">
    <property type="entry name" value="Vacuolar protein sorting-associated protein 35, helical subcomplex Vps35-C"/>
    <property type="match status" value="1"/>
</dbReference>
<evidence type="ECO:0000256" key="7">
    <source>
        <dbReference type="ARBA" id="ARBA00022490"/>
    </source>
</evidence>
<keyword evidence="6 11" id="KW-0813">Transport</keyword>
<keyword evidence="7" id="KW-0963">Cytoplasm</keyword>
<dbReference type="GO" id="GO:0030906">
    <property type="term" value="C:retromer, cargo-selective complex"/>
    <property type="evidence" value="ECO:0007669"/>
    <property type="project" value="InterPro"/>
</dbReference>
<accession>A0A7S0I9V0</accession>
<feature type="region of interest" description="Disordered" evidence="12">
    <location>
        <begin position="380"/>
        <end position="415"/>
    </location>
</feature>
<comment type="similarity">
    <text evidence="5 11">Belongs to the VPS35 family.</text>
</comment>
<evidence type="ECO:0000256" key="5">
    <source>
        <dbReference type="ARBA" id="ARBA00006536"/>
    </source>
</evidence>
<dbReference type="InterPro" id="IPR042491">
    <property type="entry name" value="Vps35_C"/>
</dbReference>
<comment type="function">
    <text evidence="11">Plays a role in vesicular protein sorting.</text>
</comment>
<evidence type="ECO:0000256" key="2">
    <source>
        <dbReference type="ARBA" id="ARBA00004179"/>
    </source>
</evidence>
<keyword evidence="10" id="KW-0472">Membrane</keyword>
<evidence type="ECO:0000256" key="11">
    <source>
        <dbReference type="PIRNR" id="PIRNR009375"/>
    </source>
</evidence>
<dbReference type="EMBL" id="HBEQ01003426">
    <property type="protein sequence ID" value="CAD8515209.1"/>
    <property type="molecule type" value="Transcribed_RNA"/>
</dbReference>
<sequence length="844" mass="92268">MATMNVSAQDEQDKWLADASSLVKQYAFYMKRALDDNNLREALKQGSLMLGELRTIALSPQKYYELYMQVWNELRHLEAFFGEEARHGKSNLELYELVQHAGNILPRLYLLITVGVVYVKSKDGAAKDVLKDLVEMAKGVQQPIHGLFLRTYLSQASKTLLPDTGSEYEGNGGNVNDAVEFVLQNFTEMNKLWVRMQHGGGNRDRERREKERRELRDLVGKNLLVLTQLEGMTLDLYKGTVMPRVLEQVINCKDDIAQPYLLDALIQVFPDEFHVQTLDAFLEACPLLKPTVKIGNVLASLMERLASSAQDNPEIVAQFVAVDAFGKLKAGCKSIIASQPSMDAHDRLQMHAALMGFVTAVHRDRLDYVDDVLGACADALNAPGGDDEKDSKENSSDERVDRGGIEGGSEDAGPPMIVSDQKGVRQLHALLTVPLDTYDVVSVLGLSNYPRVMSLLQPTNLRQMAMTIVKSVIREPEGAVSDATQAETLFRFISVLIKDREGVAEEVDEEDFEEEQNAVARLVHALQSGDSDTQYRLLVASRKHFGQGGPRRLKHTLPPLAHEAMRLGRSLLARARADSEAGDSGAAAAAAVPTGPMGPALKKILQFLHQTISALAAAPVSRHEQAMRLFLEAAQLADASGMEPVAYEFFERAMTIYEDEISDSAAQRSALSCVVGALHSCVGFTAESRETLVHKTTAYSARLLKKPDQVRAVADCAHLFWGPDGVDGAARDATSTVTCLKKALKIAGGVQQASLGGVGGGGGDALRLFIEVLNKYLYFFERGCPGVDASILQGLLEIINGELAGEEHGVAPDIQAYYGATVRHIKHQKLKGGEIGARYQAISL</sequence>
<proteinExistence type="inferred from homology"/>
<dbReference type="GO" id="GO:0005794">
    <property type="term" value="C:Golgi apparatus"/>
    <property type="evidence" value="ECO:0007669"/>
    <property type="project" value="UniProtKB-SubCell"/>
</dbReference>
<protein>
    <recommendedName>
        <fullName evidence="11">Vacuolar protein sorting-associated protein 35</fullName>
    </recommendedName>
</protein>
<dbReference type="FunFam" id="1.25.40.660:FF:000003">
    <property type="entry name" value="Vacuolar protein sorting-associated protein 35"/>
    <property type="match status" value="1"/>
</dbReference>
<dbReference type="PANTHER" id="PTHR11099">
    <property type="entry name" value="VACUOLAR SORTING PROTEIN 35"/>
    <property type="match status" value="1"/>
</dbReference>
<dbReference type="InterPro" id="IPR005378">
    <property type="entry name" value="Vps35"/>
</dbReference>
<keyword evidence="9" id="KW-0333">Golgi apparatus</keyword>
<dbReference type="GO" id="GO:0005770">
    <property type="term" value="C:late endosome"/>
    <property type="evidence" value="ECO:0007669"/>
    <property type="project" value="TreeGrafter"/>
</dbReference>
<dbReference type="AlphaFoldDB" id="A0A7S0I9V0"/>
<evidence type="ECO:0000313" key="13">
    <source>
        <dbReference type="EMBL" id="CAD8515209.1"/>
    </source>
</evidence>
<keyword evidence="8 11" id="KW-0653">Protein transport</keyword>
<comment type="subcellular location">
    <subcellularLocation>
        <location evidence="3">Cytoplasm</location>
    </subcellularLocation>
    <subcellularLocation>
        <location evidence="1">Endosome membrane</location>
        <topology evidence="1">Peripheral membrane protein</topology>
        <orientation evidence="1">Cytoplasmic side</orientation>
    </subcellularLocation>
    <subcellularLocation>
        <location evidence="4">Golgi apparatus</location>
        <location evidence="4">trans-Golgi network membrane</location>
        <topology evidence="4">Peripheral membrane protein</topology>
        <orientation evidence="4">Cytoplasmic side</orientation>
    </subcellularLocation>
    <subcellularLocation>
        <location evidence="2">Prevacuolar compartment membrane</location>
        <topology evidence="2">Peripheral membrane protein</topology>
        <orientation evidence="2">Cytoplasmic side</orientation>
    </subcellularLocation>
</comment>
<feature type="compositionally biased region" description="Basic and acidic residues" evidence="12">
    <location>
        <begin position="389"/>
        <end position="404"/>
    </location>
</feature>